<organism evidence="2 3">
    <name type="scientific">Parasporobacterium paucivorans DSM 15970</name>
    <dbReference type="NCBI Taxonomy" id="1122934"/>
    <lineage>
        <taxon>Bacteria</taxon>
        <taxon>Bacillati</taxon>
        <taxon>Bacillota</taxon>
        <taxon>Clostridia</taxon>
        <taxon>Lachnospirales</taxon>
        <taxon>Lachnospiraceae</taxon>
        <taxon>Parasporobacterium</taxon>
    </lineage>
</organism>
<gene>
    <name evidence="2" type="ORF">SAMN02745691_02218</name>
</gene>
<feature type="domain" description="Uroporphyrinogen decarboxylase (URO-D)" evidence="1">
    <location>
        <begin position="78"/>
        <end position="302"/>
    </location>
</feature>
<evidence type="ECO:0000259" key="1">
    <source>
        <dbReference type="Pfam" id="PF01208"/>
    </source>
</evidence>
<dbReference type="InterPro" id="IPR000257">
    <property type="entry name" value="Uroporphyrinogen_deCOase"/>
</dbReference>
<accession>A0A1M6KKE6</accession>
<dbReference type="SUPFAM" id="SSF51726">
    <property type="entry name" value="UROD/MetE-like"/>
    <property type="match status" value="1"/>
</dbReference>
<dbReference type="Gene3D" id="3.20.20.210">
    <property type="match status" value="1"/>
</dbReference>
<dbReference type="RefSeq" id="WP_073994470.1">
    <property type="nucleotide sequence ID" value="NZ_FQYT01000027.1"/>
</dbReference>
<dbReference type="EMBL" id="FQYT01000027">
    <property type="protein sequence ID" value="SHJ59434.1"/>
    <property type="molecule type" value="Genomic_DNA"/>
</dbReference>
<sequence>MLTPKENLLELLKGKDGHPDRLVNMYEPFKMIMNDACNQFARGNRKRGVTTIDKWGTTIMFPEDAPGPMPHVTHENKVCPDITEWRKYITVPDIAAGTQGLWEASLESAAQVDRSQHMVMGFMGTGIFEQCHYLLGFEDTLVNLLMEPDDMHDLVDAIAEYRFTWTKLLVDNLKPDAIISLDDWGTKTSLFMQPDIWRSYFKDHYKRIYSYMHEHGVIVLHHSDSFCEPIVEDMVDIGIDIWQGVLPTNNIPKLQEQLQGRMVLMGGIDSGTDRVDATEEQIRREARRACDTYGKGGSFIPSITYGGPDSLFPHVAPILTDEINRYNKEHYGVGN</sequence>
<dbReference type="InterPro" id="IPR038071">
    <property type="entry name" value="UROD/MetE-like_sf"/>
</dbReference>
<dbReference type="Proteomes" id="UP000184342">
    <property type="component" value="Unassembled WGS sequence"/>
</dbReference>
<dbReference type="AlphaFoldDB" id="A0A1M6KKE6"/>
<dbReference type="STRING" id="1122934.SAMN02745691_02218"/>
<evidence type="ECO:0000313" key="3">
    <source>
        <dbReference type="Proteomes" id="UP000184342"/>
    </source>
</evidence>
<evidence type="ECO:0000313" key="2">
    <source>
        <dbReference type="EMBL" id="SHJ59434.1"/>
    </source>
</evidence>
<proteinExistence type="predicted"/>
<dbReference type="InterPro" id="IPR052024">
    <property type="entry name" value="Methanogen_methyltrans"/>
</dbReference>
<dbReference type="Pfam" id="PF01208">
    <property type="entry name" value="URO-D"/>
    <property type="match status" value="1"/>
</dbReference>
<dbReference type="PANTHER" id="PTHR47099">
    <property type="entry name" value="METHYLCOBAMIDE:COM METHYLTRANSFERASE MTBA"/>
    <property type="match status" value="1"/>
</dbReference>
<dbReference type="GO" id="GO:0006779">
    <property type="term" value="P:porphyrin-containing compound biosynthetic process"/>
    <property type="evidence" value="ECO:0007669"/>
    <property type="project" value="InterPro"/>
</dbReference>
<reference evidence="2 3" key="1">
    <citation type="submission" date="2016-11" db="EMBL/GenBank/DDBJ databases">
        <authorList>
            <person name="Jaros S."/>
            <person name="Januszkiewicz K."/>
            <person name="Wedrychowicz H."/>
        </authorList>
    </citation>
    <scope>NUCLEOTIDE SEQUENCE [LARGE SCALE GENOMIC DNA]</scope>
    <source>
        <strain evidence="2 3">DSM 15970</strain>
    </source>
</reference>
<dbReference type="OrthoDB" id="9815759at2"/>
<dbReference type="GO" id="GO:0004853">
    <property type="term" value="F:uroporphyrinogen decarboxylase activity"/>
    <property type="evidence" value="ECO:0007669"/>
    <property type="project" value="InterPro"/>
</dbReference>
<protein>
    <submittedName>
        <fullName evidence="2">Uroporphyrinogen decarboxylase (URO-D)</fullName>
    </submittedName>
</protein>
<dbReference type="PANTHER" id="PTHR47099:SF1">
    <property type="entry name" value="METHYLCOBAMIDE:COM METHYLTRANSFERASE MTBA"/>
    <property type="match status" value="1"/>
</dbReference>
<keyword evidence="3" id="KW-1185">Reference proteome</keyword>
<name>A0A1M6KKE6_9FIRM</name>